<evidence type="ECO:0000256" key="5">
    <source>
        <dbReference type="ARBA" id="ARBA00023029"/>
    </source>
</evidence>
<evidence type="ECO:0000256" key="6">
    <source>
        <dbReference type="ARBA" id="ARBA00023125"/>
    </source>
</evidence>
<keyword evidence="5 8" id="KW-0799">Topoisomerase</keyword>
<keyword evidence="12" id="KW-1185">Reference proteome</keyword>
<dbReference type="InterPro" id="IPR003601">
    <property type="entry name" value="Topo_IA_2"/>
</dbReference>
<dbReference type="InterPro" id="IPR006171">
    <property type="entry name" value="TOPRIM_dom"/>
</dbReference>
<protein>
    <recommendedName>
        <fullName evidence="8">DNA topoisomerase 3</fullName>
        <ecNumber evidence="8">5.6.2.1</ecNumber>
    </recommendedName>
    <alternativeName>
        <fullName evidence="8">DNA topoisomerase III</fullName>
    </alternativeName>
</protein>
<organism evidence="11 12">
    <name type="scientific">Lacrimispora sphenoides JCM 1415</name>
    <dbReference type="NCBI Taxonomy" id="1297793"/>
    <lineage>
        <taxon>Bacteria</taxon>
        <taxon>Bacillati</taxon>
        <taxon>Bacillota</taxon>
        <taxon>Clostridia</taxon>
        <taxon>Lachnospirales</taxon>
        <taxon>Lachnospiraceae</taxon>
        <taxon>Lacrimispora</taxon>
    </lineage>
</organism>
<evidence type="ECO:0000256" key="2">
    <source>
        <dbReference type="ARBA" id="ARBA00009446"/>
    </source>
</evidence>
<evidence type="ECO:0000256" key="3">
    <source>
        <dbReference type="ARBA" id="ARBA00022723"/>
    </source>
</evidence>
<dbReference type="InterPro" id="IPR005738">
    <property type="entry name" value="TopoIII"/>
</dbReference>
<evidence type="ECO:0000256" key="1">
    <source>
        <dbReference type="ARBA" id="ARBA00000213"/>
    </source>
</evidence>
<dbReference type="InterPro" id="IPR013826">
    <property type="entry name" value="Topo_IA_cen_sub3"/>
</dbReference>
<dbReference type="PROSITE" id="PS00396">
    <property type="entry name" value="TOPO_IA_1"/>
    <property type="match status" value="1"/>
</dbReference>
<evidence type="ECO:0000256" key="7">
    <source>
        <dbReference type="ARBA" id="ARBA00023235"/>
    </source>
</evidence>
<dbReference type="PROSITE" id="PS50880">
    <property type="entry name" value="TOPRIM"/>
    <property type="match status" value="1"/>
</dbReference>
<dbReference type="PANTHER" id="PTHR11390">
    <property type="entry name" value="PROKARYOTIC DNA TOPOISOMERASE"/>
    <property type="match status" value="1"/>
</dbReference>
<reference evidence="11 12" key="1">
    <citation type="submission" date="2016-10" db="EMBL/GenBank/DDBJ databases">
        <authorList>
            <person name="Varghese N."/>
            <person name="Submissions S."/>
        </authorList>
    </citation>
    <scope>NUCLEOTIDE SEQUENCE [LARGE SCALE GENOMIC DNA]</scope>
    <source>
        <strain evidence="11 12">ATCC 19403</strain>
    </source>
</reference>
<accession>A0ABY1CHU8</accession>
<comment type="similarity">
    <text evidence="2 8">Belongs to the type IA topoisomerase family.</text>
</comment>
<dbReference type="InterPro" id="IPR034144">
    <property type="entry name" value="TOPRIM_TopoIII"/>
</dbReference>
<dbReference type="SUPFAM" id="SSF56712">
    <property type="entry name" value="Prokaryotic type I DNA topoisomerase"/>
    <property type="match status" value="1"/>
</dbReference>
<evidence type="ECO:0000313" key="11">
    <source>
        <dbReference type="EMBL" id="SEU04587.1"/>
    </source>
</evidence>
<dbReference type="InterPro" id="IPR013824">
    <property type="entry name" value="Topo_IA_cen_sub1"/>
</dbReference>
<dbReference type="NCBIfam" id="NF005829">
    <property type="entry name" value="PRK07726.1"/>
    <property type="match status" value="1"/>
</dbReference>
<comment type="cofactor">
    <cofactor evidence="8">
        <name>Mg(2+)</name>
        <dbReference type="ChEBI" id="CHEBI:18420"/>
    </cofactor>
</comment>
<dbReference type="RefSeq" id="WP_100043457.1">
    <property type="nucleotide sequence ID" value="NZ_LT630003.1"/>
</dbReference>
<feature type="site" description="Interaction with DNA" evidence="8">
    <location>
        <position position="60"/>
    </location>
</feature>
<feature type="active site" description="O-(5'-phospho-DNA)-tyrosine intermediate" evidence="8">
    <location>
        <position position="312"/>
    </location>
</feature>
<sequence length="734" mass="82942">MKALIIAEKPSVARDIARVLHCNKNNNGVIEGGNYVVTWGLGHLVTLADPEDYDPKYKEWKIEDLPMMPDQFRLEVIKQTGKQYRVVKSQIHRADVGEIIIATDAGREGELVARLILEKAGNKKPIKRLWISSVTDKAIKEGFAKLKNGHDYDNLYDAAMCRAEADWLVGINATRALTCKYNASLSCGRVQTPTLAIIARREEEIKNFVPKPYYGITAKCTNPALSFTWRDEKSKSFRSFDKDRVEALLGKMKAQGEGVVTEVKSVPKKKESPQLYDLTELQREANRRFNYSAKETLNIMQRLYENHKVLTYPRTDSRYLSSDIVPSIKERLEACGVGPYRKLAGRLVNQRIQAAPSFVNDKKVTDHHAIIPTEQFVQLDHMTIDERKIYDLVVRRFLAVLYPPFEYEQTEITLDLGGETLAARGKTVKALGWKEVYETQDEEDEEQELKEQNLPVMKKGDRLAKLTVAMTEGKTKPPSPFQEATLLTAMENPVSYMETKDRDMARTLGETGGLGTVATRADIIEKLFSGFLLERRGKDIYLTSKAKQLLTLVPEDLKKPELTAEWEMRLSEIAGGKLKRAAFMKDIRQYSGELIHQIRAGEGSFNHDNLTNHKCPVCGKRMLAVKGKNSEMLVCQDRECGHRETVSRTSNARCPVCHKKLELKGKGDGQIFVCKCGYKEKLSSFKERRAKEGAGVSKKDVAKYMNQQKKEGDMPINSAFADAFAKLNLGGKED</sequence>
<dbReference type="EMBL" id="LT630003">
    <property type="protein sequence ID" value="SEU04587.1"/>
    <property type="molecule type" value="Genomic_DNA"/>
</dbReference>
<feature type="binding site" evidence="8">
    <location>
        <position position="104"/>
    </location>
    <ligand>
        <name>Mg(2+)</name>
        <dbReference type="ChEBI" id="CHEBI:18420"/>
        <note>catalytic</note>
    </ligand>
</feature>
<dbReference type="HAMAP" id="MF_00953">
    <property type="entry name" value="Topoisom_3_prok"/>
    <property type="match status" value="1"/>
</dbReference>
<feature type="binding site" evidence="8">
    <location>
        <position position="8"/>
    </location>
    <ligand>
        <name>Mg(2+)</name>
        <dbReference type="ChEBI" id="CHEBI:18420"/>
        <note>catalytic</note>
    </ligand>
</feature>
<dbReference type="SMART" id="SM00436">
    <property type="entry name" value="TOP1Bc"/>
    <property type="match status" value="1"/>
</dbReference>
<dbReference type="InterPro" id="IPR000380">
    <property type="entry name" value="Topo_IA"/>
</dbReference>
<dbReference type="Gene3D" id="1.10.460.10">
    <property type="entry name" value="Topoisomerase I, domain 2"/>
    <property type="match status" value="1"/>
</dbReference>
<evidence type="ECO:0000259" key="10">
    <source>
        <dbReference type="PROSITE" id="PS52039"/>
    </source>
</evidence>
<dbReference type="InterPro" id="IPR003602">
    <property type="entry name" value="Topo_IA_DNA-bd_dom"/>
</dbReference>
<dbReference type="Pfam" id="PF01131">
    <property type="entry name" value="Topoisom_bac"/>
    <property type="match status" value="1"/>
</dbReference>
<evidence type="ECO:0000259" key="9">
    <source>
        <dbReference type="PROSITE" id="PS50880"/>
    </source>
</evidence>
<dbReference type="Gene3D" id="1.10.290.10">
    <property type="entry name" value="Topoisomerase I, domain 4"/>
    <property type="match status" value="1"/>
</dbReference>
<comment type="caution">
    <text evidence="8">Lacks conserved residue(s) required for the propagation of feature annotation.</text>
</comment>
<dbReference type="InterPro" id="IPR023405">
    <property type="entry name" value="Topo_IA_core_domain"/>
</dbReference>
<keyword evidence="6 8" id="KW-0238">DNA-binding</keyword>
<comment type="catalytic activity">
    <reaction evidence="1 8">
        <text>ATP-independent breakage of single-stranded DNA, followed by passage and rejoining.</text>
        <dbReference type="EC" id="5.6.2.1"/>
    </reaction>
</comment>
<keyword evidence="7 8" id="KW-0413">Isomerase</keyword>
<dbReference type="SMART" id="SM00437">
    <property type="entry name" value="TOP1Ac"/>
    <property type="match status" value="1"/>
</dbReference>
<proteinExistence type="inferred from homology"/>
<keyword evidence="4 8" id="KW-0460">Magnesium</keyword>
<evidence type="ECO:0000256" key="4">
    <source>
        <dbReference type="ARBA" id="ARBA00022842"/>
    </source>
</evidence>
<dbReference type="EC" id="5.6.2.1" evidence="8"/>
<dbReference type="Gene3D" id="2.70.20.10">
    <property type="entry name" value="Topoisomerase I, domain 3"/>
    <property type="match status" value="1"/>
</dbReference>
<feature type="region of interest" description="Interaction with DNA" evidence="8">
    <location>
        <begin position="186"/>
        <end position="191"/>
    </location>
</feature>
<dbReference type="CDD" id="cd03362">
    <property type="entry name" value="TOPRIM_TopoIA_TopoIII"/>
    <property type="match status" value="1"/>
</dbReference>
<comment type="function">
    <text evidence="8">Releases the supercoiling and torsional tension of DNA, which is introduced during the DNA replication and transcription, by transiently cleaving and rejoining one strand of the DNA duplex. Introduces a single-strand break via transesterification at a target site in duplex DNA. The scissile phosphodiester is attacked by the catalytic tyrosine of the enzyme, resulting in the formation of a DNA-(5'-phosphotyrosyl)-enzyme intermediate and the expulsion of a 3'-OH DNA strand. The free DNA strand then undergoes passage around the unbroken strand, thus removing DNA supercoils. Finally, in the religation step, the DNA 3'-OH attacks the covalent intermediate to expel the active-site tyrosine and restore the DNA phosphodiester backbone.</text>
</comment>
<dbReference type="InterPro" id="IPR013497">
    <property type="entry name" value="Topo_IA_cen"/>
</dbReference>
<dbReference type="InterPro" id="IPR023406">
    <property type="entry name" value="Topo_IA_AS"/>
</dbReference>
<feature type="site" description="Interaction with DNA" evidence="8">
    <location>
        <position position="167"/>
    </location>
</feature>
<feature type="domain" description="Toprim" evidence="9">
    <location>
        <begin position="2"/>
        <end position="135"/>
    </location>
</feature>
<dbReference type="InterPro" id="IPR013825">
    <property type="entry name" value="Topo_IA_cen_sub2"/>
</dbReference>
<evidence type="ECO:0000256" key="8">
    <source>
        <dbReference type="HAMAP-Rule" id="MF_00953"/>
    </source>
</evidence>
<dbReference type="PRINTS" id="PR00417">
    <property type="entry name" value="PRTPISMRASEI"/>
</dbReference>
<dbReference type="Pfam" id="PF01751">
    <property type="entry name" value="Toprim"/>
    <property type="match status" value="1"/>
</dbReference>
<feature type="domain" description="Topo IA-type catalytic" evidence="10">
    <location>
        <begin position="152"/>
        <end position="595"/>
    </location>
</feature>
<keyword evidence="3 8" id="KW-0479">Metal-binding</keyword>
<dbReference type="PANTHER" id="PTHR11390:SF21">
    <property type="entry name" value="DNA TOPOISOMERASE 3-ALPHA"/>
    <property type="match status" value="1"/>
</dbReference>
<evidence type="ECO:0000313" key="12">
    <source>
        <dbReference type="Proteomes" id="UP000198970"/>
    </source>
</evidence>
<gene>
    <name evidence="8" type="primary">topB</name>
    <name evidence="11" type="ORF">SAMN02745906_4323</name>
</gene>
<dbReference type="PROSITE" id="PS52039">
    <property type="entry name" value="TOPO_IA_2"/>
    <property type="match status" value="1"/>
</dbReference>
<dbReference type="Proteomes" id="UP000198970">
    <property type="component" value="Chromosome I"/>
</dbReference>
<dbReference type="SMART" id="SM00493">
    <property type="entry name" value="TOPRIM"/>
    <property type="match status" value="1"/>
</dbReference>
<dbReference type="CDD" id="cd00186">
    <property type="entry name" value="TOP1Ac"/>
    <property type="match status" value="1"/>
</dbReference>
<feature type="site" description="Interaction with DNA" evidence="8">
    <location>
        <position position="175"/>
    </location>
</feature>
<dbReference type="NCBIfam" id="TIGR01056">
    <property type="entry name" value="topB"/>
    <property type="match status" value="1"/>
</dbReference>
<name>A0ABY1CHU8_9FIRM</name>
<feature type="site" description="Interaction with DNA" evidence="8">
    <location>
        <position position="314"/>
    </location>
</feature>
<dbReference type="Gene3D" id="3.40.50.140">
    <property type="match status" value="1"/>
</dbReference>